<dbReference type="Proteomes" id="UP000075025">
    <property type="component" value="Unassembled WGS sequence"/>
</dbReference>
<dbReference type="RefSeq" id="WP_058624861.1">
    <property type="nucleotide sequence ID" value="NZ_LDRT01000122.1"/>
</dbReference>
<evidence type="ECO:0008006" key="3">
    <source>
        <dbReference type="Google" id="ProtNLM"/>
    </source>
</evidence>
<organism evidence="1 2">
    <name type="scientific">Microbacterium testaceum</name>
    <name type="common">Aureobacterium testaceum</name>
    <name type="synonym">Brevibacterium testaceum</name>
    <dbReference type="NCBI Taxonomy" id="2033"/>
    <lineage>
        <taxon>Bacteria</taxon>
        <taxon>Bacillati</taxon>
        <taxon>Actinomycetota</taxon>
        <taxon>Actinomycetes</taxon>
        <taxon>Micrococcales</taxon>
        <taxon>Microbacteriaceae</taxon>
        <taxon>Microbacterium</taxon>
    </lineage>
</organism>
<dbReference type="AlphaFoldDB" id="A0A147ETQ9"/>
<dbReference type="OrthoDB" id="5015507at2"/>
<evidence type="ECO:0000313" key="2">
    <source>
        <dbReference type="Proteomes" id="UP000075025"/>
    </source>
</evidence>
<gene>
    <name evidence="1" type="ORF">NS220_15240</name>
</gene>
<comment type="caution">
    <text evidence="1">The sequence shown here is derived from an EMBL/GenBank/DDBJ whole genome shotgun (WGS) entry which is preliminary data.</text>
</comment>
<dbReference type="InterPro" id="IPR027417">
    <property type="entry name" value="P-loop_NTPase"/>
</dbReference>
<protein>
    <recommendedName>
        <fullName evidence="3">MinD-like ATPase involved in chromosome partitioning or flagellar assembly</fullName>
    </recommendedName>
</protein>
<reference evidence="1 2" key="1">
    <citation type="journal article" date="2016" name="Front. Microbiol.">
        <title>Genomic Resource of Rice Seed Associated Bacteria.</title>
        <authorList>
            <person name="Midha S."/>
            <person name="Bansal K."/>
            <person name="Sharma S."/>
            <person name="Kumar N."/>
            <person name="Patil P.P."/>
            <person name="Chaudhry V."/>
            <person name="Patil P.B."/>
        </authorList>
    </citation>
    <scope>NUCLEOTIDE SEQUENCE [LARGE SCALE GENOMIC DNA]</scope>
    <source>
        <strain evidence="1 2">NS220</strain>
    </source>
</reference>
<dbReference type="PATRIC" id="fig|2033.6.peg.560"/>
<dbReference type="SUPFAM" id="SSF52540">
    <property type="entry name" value="P-loop containing nucleoside triphosphate hydrolases"/>
    <property type="match status" value="1"/>
</dbReference>
<sequence>MTVLDARALATAVFGSGANGRVELTSWDAAIRGGLSTTRRVGVLSLSPNAGTSTIAHQLTRAIGARRKDPVLAVDVSAGDDGLGARLGAAPAAPDETRAAARTTAEALSGLEVVDGVVALRPRDTRTDAVGTWLAEAAPITRFFDVAITDFGVRHPLADLAACAALCDVVCLVSDARRSPAEHARSVVAAIASLPESPDVTLALVDHARDGDAVARALGLDAVHPVVAVPFDPGLKAGGDARRSLTHRALVRLAATLVRAEENVA</sequence>
<dbReference type="EMBL" id="LDRT01000122">
    <property type="protein sequence ID" value="KTR90528.1"/>
    <property type="molecule type" value="Genomic_DNA"/>
</dbReference>
<evidence type="ECO:0000313" key="1">
    <source>
        <dbReference type="EMBL" id="KTR90528.1"/>
    </source>
</evidence>
<proteinExistence type="predicted"/>
<dbReference type="Gene3D" id="3.40.50.300">
    <property type="entry name" value="P-loop containing nucleotide triphosphate hydrolases"/>
    <property type="match status" value="1"/>
</dbReference>
<accession>A0A147ETQ9</accession>
<name>A0A147ETQ9_MICTE</name>